<organism evidence="2 3">
    <name type="scientific">Corynebacterium kroppenstedtii</name>
    <dbReference type="NCBI Taxonomy" id="161879"/>
    <lineage>
        <taxon>Bacteria</taxon>
        <taxon>Bacillati</taxon>
        <taxon>Actinomycetota</taxon>
        <taxon>Actinomycetes</taxon>
        <taxon>Mycobacteriales</taxon>
        <taxon>Corynebacteriaceae</taxon>
        <taxon>Corynebacterium</taxon>
    </lineage>
</organism>
<dbReference type="Pfam" id="PF02796">
    <property type="entry name" value="HTH_7"/>
    <property type="match status" value="1"/>
</dbReference>
<name>A0A2W5U330_9CORY</name>
<sequence>MTSQQRLAYYAATTDPLSGPPLAAWVNRATMLTMVEFFDPQRFQTALTSDRPEAAILTDKTSTLSTILTDVVMESTDLDAARHHLVRAAIGAIQAAWADNPEPPLYVHALTAITDTDIRTGDVHASLAILRAVVEDDDLARLAVAIAHAIHNPARNYLAGAAHLVEALNTDAFLRRGLWVEPAVDAWWHVWGPRAATAVADWLGPLTTGIPDTHETARRAAYQALARHLTSAGHTIAATARALSTTRQTIYNYLAQK</sequence>
<dbReference type="InterPro" id="IPR006120">
    <property type="entry name" value="Resolvase_HTH_dom"/>
</dbReference>
<comment type="caution">
    <text evidence="2">The sequence shown here is derived from an EMBL/GenBank/DDBJ whole genome shotgun (WGS) entry which is preliminary data.</text>
</comment>
<dbReference type="EMBL" id="QFRA01000069">
    <property type="protein sequence ID" value="PZR03088.1"/>
    <property type="molecule type" value="Genomic_DNA"/>
</dbReference>
<protein>
    <recommendedName>
        <fullName evidence="1">Resolvase HTH domain-containing protein</fullName>
    </recommendedName>
</protein>
<dbReference type="AlphaFoldDB" id="A0A2W5U330"/>
<accession>A0A2W5U330</accession>
<evidence type="ECO:0000259" key="1">
    <source>
        <dbReference type="Pfam" id="PF02796"/>
    </source>
</evidence>
<dbReference type="GO" id="GO:0000150">
    <property type="term" value="F:DNA strand exchange activity"/>
    <property type="evidence" value="ECO:0007669"/>
    <property type="project" value="InterPro"/>
</dbReference>
<feature type="domain" description="Resolvase HTH" evidence="1">
    <location>
        <begin position="223"/>
        <end position="256"/>
    </location>
</feature>
<reference evidence="2 3" key="1">
    <citation type="submission" date="2017-08" db="EMBL/GenBank/DDBJ databases">
        <title>Infants hospitalized years apart are colonized by the same room-sourced microbial strains.</title>
        <authorList>
            <person name="Brooks B."/>
            <person name="Olm M.R."/>
            <person name="Firek B.A."/>
            <person name="Baker R."/>
            <person name="Thomas B.C."/>
            <person name="Morowitz M.J."/>
            <person name="Banfield J.F."/>
        </authorList>
    </citation>
    <scope>NUCLEOTIDE SEQUENCE [LARGE SCALE GENOMIC DNA]</scope>
    <source>
        <strain evidence="2">S2_003_000_R1_3</strain>
    </source>
</reference>
<evidence type="ECO:0000313" key="3">
    <source>
        <dbReference type="Proteomes" id="UP000249432"/>
    </source>
</evidence>
<gene>
    <name evidence="2" type="ORF">DI525_11085</name>
</gene>
<dbReference type="Proteomes" id="UP000249432">
    <property type="component" value="Unassembled WGS sequence"/>
</dbReference>
<evidence type="ECO:0000313" key="2">
    <source>
        <dbReference type="EMBL" id="PZR03088.1"/>
    </source>
</evidence>
<dbReference type="GO" id="GO:0003677">
    <property type="term" value="F:DNA binding"/>
    <property type="evidence" value="ECO:0007669"/>
    <property type="project" value="InterPro"/>
</dbReference>
<dbReference type="RefSeq" id="WP_303735735.1">
    <property type="nucleotide sequence ID" value="NZ_QFRA01000069.1"/>
</dbReference>
<proteinExistence type="predicted"/>